<keyword evidence="6" id="KW-0732">Signal</keyword>
<dbReference type="PANTHER" id="PTHR30069:SF29">
    <property type="entry name" value="HEMOGLOBIN AND HEMOGLOBIN-HAPTOGLOBIN-BINDING PROTEIN 1-RELATED"/>
    <property type="match status" value="1"/>
</dbReference>
<proteinExistence type="inferred from homology"/>
<keyword evidence="4 11" id="KW-1134">Transmembrane beta strand</keyword>
<dbReference type="InterPro" id="IPR012910">
    <property type="entry name" value="Plug_dom"/>
</dbReference>
<dbReference type="Pfam" id="PF00593">
    <property type="entry name" value="TonB_dep_Rec_b-barrel"/>
    <property type="match status" value="1"/>
</dbReference>
<protein>
    <submittedName>
        <fullName evidence="15">TonB-dependent receptor</fullName>
    </submittedName>
</protein>
<evidence type="ECO:0000256" key="6">
    <source>
        <dbReference type="ARBA" id="ARBA00022729"/>
    </source>
</evidence>
<dbReference type="InterPro" id="IPR000531">
    <property type="entry name" value="Beta-barrel_TonB"/>
</dbReference>
<evidence type="ECO:0000256" key="4">
    <source>
        <dbReference type="ARBA" id="ARBA00022452"/>
    </source>
</evidence>
<dbReference type="InterPro" id="IPR039426">
    <property type="entry name" value="TonB-dep_rcpt-like"/>
</dbReference>
<dbReference type="InterPro" id="IPR036942">
    <property type="entry name" value="Beta-barrel_TonB_sf"/>
</dbReference>
<evidence type="ECO:0000256" key="10">
    <source>
        <dbReference type="ARBA" id="ARBA00023237"/>
    </source>
</evidence>
<evidence type="ECO:0000256" key="12">
    <source>
        <dbReference type="RuleBase" id="RU003357"/>
    </source>
</evidence>
<evidence type="ECO:0000256" key="3">
    <source>
        <dbReference type="ARBA" id="ARBA00022448"/>
    </source>
</evidence>
<keyword evidence="5 11" id="KW-0812">Transmembrane</keyword>
<evidence type="ECO:0000256" key="9">
    <source>
        <dbReference type="ARBA" id="ARBA00023170"/>
    </source>
</evidence>
<keyword evidence="9 15" id="KW-0675">Receptor</keyword>
<evidence type="ECO:0000256" key="5">
    <source>
        <dbReference type="ARBA" id="ARBA00022692"/>
    </source>
</evidence>
<dbReference type="SUPFAM" id="SSF56935">
    <property type="entry name" value="Porins"/>
    <property type="match status" value="1"/>
</dbReference>
<dbReference type="Gene3D" id="2.170.130.10">
    <property type="entry name" value="TonB-dependent receptor, plug domain"/>
    <property type="match status" value="1"/>
</dbReference>
<evidence type="ECO:0000256" key="1">
    <source>
        <dbReference type="ARBA" id="ARBA00004571"/>
    </source>
</evidence>
<name>A0ABS8GBF1_9ALTE</name>
<keyword evidence="8 11" id="KW-0472">Membrane</keyword>
<reference evidence="15 16" key="1">
    <citation type="submission" date="2021-10" db="EMBL/GenBank/DDBJ databases">
        <title>Draft genome of Aestuariibacter halophilus JC2043.</title>
        <authorList>
            <person name="Emsley S.A."/>
            <person name="Pfannmuller K.M."/>
            <person name="Ushijima B."/>
            <person name="Saw J.H."/>
            <person name="Videau P."/>
        </authorList>
    </citation>
    <scope>NUCLEOTIDE SEQUENCE [LARGE SCALE GENOMIC DNA]</scope>
    <source>
        <strain evidence="15 16">JC2043</strain>
    </source>
</reference>
<dbReference type="RefSeq" id="WP_229162078.1">
    <property type="nucleotide sequence ID" value="NZ_JAJEWP010000005.1"/>
</dbReference>
<dbReference type="PROSITE" id="PS52016">
    <property type="entry name" value="TONB_DEPENDENT_REC_3"/>
    <property type="match status" value="1"/>
</dbReference>
<keyword evidence="3 11" id="KW-0813">Transport</keyword>
<keyword evidence="16" id="KW-1185">Reference proteome</keyword>
<sequence length="669" mass="75235">MFLSLFSAVGNAQQNTELEQITVTTRQPGIAVKDTSFALSLLSKDAIQQTGHQHMQQLVTRVPGAWVSRGNGQEHLTAIRSPVLTGAGSCGAFLIAEDGVSLRANGFCNANQLFDANTEQATGIDVLRGPASVLYGSNAQHGVINVLTPQPRSEQGHDFTLRAGPHVYRHATLASRWHTQHASTGIYINGTSDNGYQADSGFDQQKATLVHQHESAGWDSKTTFTATNLNQETAGFVQGKDAYRDPVLRRSNPNPEAFRDAQSVRIASHWRSTDSEQSRWQITPYLRWNQMTFLQHYLPWQATESNHHRSIGVQLARFHQSEDVQWQWGVDSEWTEGGLKETQAEPFSPTVPAGSHYDYTVISRQMAPYLRGELALSDRWHMGAGVRYDWLEYDYRNHLPDGDACAPDINGCRFTRPASQSKSYGQTSVRAFARYQLDNDGQLYTSVSQGFRAPQATELFRLQGGQTTADLKTELLRSVDVGWRSPVGQGWIDLSVYLATKSRVIFQDSERRQVNDGATRHQGVELQLEQPINAQWRVSVAATLARHTYRDDYAFSNGDVKGNDIDTAPRHMGRVGLKWRPDEQLAVNLEWVHMGDYYTDPQNSARYAGHDLLNLRARWQLDDAWTVTLQALNLTDSAYAERADYAFGNERYFIGEPRSVYLGIQRHWQ</sequence>
<evidence type="ECO:0000256" key="8">
    <source>
        <dbReference type="ARBA" id="ARBA00023136"/>
    </source>
</evidence>
<comment type="caution">
    <text evidence="15">The sequence shown here is derived from an EMBL/GenBank/DDBJ whole genome shotgun (WGS) entry which is preliminary data.</text>
</comment>
<organism evidence="15 16">
    <name type="scientific">Fluctibacter halophilus</name>
    <dbReference type="NCBI Taxonomy" id="226011"/>
    <lineage>
        <taxon>Bacteria</taxon>
        <taxon>Pseudomonadati</taxon>
        <taxon>Pseudomonadota</taxon>
        <taxon>Gammaproteobacteria</taxon>
        <taxon>Alteromonadales</taxon>
        <taxon>Alteromonadaceae</taxon>
        <taxon>Fluctibacter</taxon>
    </lineage>
</organism>
<keyword evidence="7 12" id="KW-0798">TonB box</keyword>
<evidence type="ECO:0000313" key="16">
    <source>
        <dbReference type="Proteomes" id="UP001520878"/>
    </source>
</evidence>
<dbReference type="PANTHER" id="PTHR30069">
    <property type="entry name" value="TONB-DEPENDENT OUTER MEMBRANE RECEPTOR"/>
    <property type="match status" value="1"/>
</dbReference>
<accession>A0ABS8GBF1</accession>
<dbReference type="InterPro" id="IPR037066">
    <property type="entry name" value="Plug_dom_sf"/>
</dbReference>
<keyword evidence="10 11" id="KW-0998">Cell outer membrane</keyword>
<dbReference type="CDD" id="cd01347">
    <property type="entry name" value="ligand_gated_channel"/>
    <property type="match status" value="1"/>
</dbReference>
<dbReference type="EMBL" id="JAJEWP010000005">
    <property type="protein sequence ID" value="MCC2617733.1"/>
    <property type="molecule type" value="Genomic_DNA"/>
</dbReference>
<dbReference type="Gene3D" id="2.40.170.20">
    <property type="entry name" value="TonB-dependent receptor, beta-barrel domain"/>
    <property type="match status" value="1"/>
</dbReference>
<comment type="similarity">
    <text evidence="2">Belongs to the TonB-dependent receptor family. Hemoglobin/haptoglobin binding protein subfamily.</text>
</comment>
<dbReference type="Proteomes" id="UP001520878">
    <property type="component" value="Unassembled WGS sequence"/>
</dbReference>
<evidence type="ECO:0000313" key="15">
    <source>
        <dbReference type="EMBL" id="MCC2617733.1"/>
    </source>
</evidence>
<feature type="domain" description="TonB-dependent receptor plug" evidence="14">
    <location>
        <begin position="32"/>
        <end position="143"/>
    </location>
</feature>
<evidence type="ECO:0000256" key="2">
    <source>
        <dbReference type="ARBA" id="ARBA00008143"/>
    </source>
</evidence>
<evidence type="ECO:0000259" key="14">
    <source>
        <dbReference type="Pfam" id="PF07715"/>
    </source>
</evidence>
<gene>
    <name evidence="15" type="ORF">LJ739_15885</name>
</gene>
<evidence type="ECO:0000259" key="13">
    <source>
        <dbReference type="Pfam" id="PF00593"/>
    </source>
</evidence>
<feature type="domain" description="TonB-dependent receptor-like beta-barrel" evidence="13">
    <location>
        <begin position="187"/>
        <end position="634"/>
    </location>
</feature>
<evidence type="ECO:0000256" key="7">
    <source>
        <dbReference type="ARBA" id="ARBA00023077"/>
    </source>
</evidence>
<evidence type="ECO:0000256" key="11">
    <source>
        <dbReference type="PROSITE-ProRule" id="PRU01360"/>
    </source>
</evidence>
<dbReference type="Pfam" id="PF07715">
    <property type="entry name" value="Plug"/>
    <property type="match status" value="1"/>
</dbReference>
<comment type="subcellular location">
    <subcellularLocation>
        <location evidence="1 11">Cell outer membrane</location>
        <topology evidence="1 11">Multi-pass membrane protein</topology>
    </subcellularLocation>
</comment>